<accession>A0A075A749</accession>
<sequence>MLISFAWLPAWPEYLELNVLILRHAHALSPINNFSSALSTSVSVPLPGKIAYTFTQATWTETDNKNATDNGWQPYLVVSPTRHSEDHASSPIMAYRSSHFTPIFHFAGNTHVLPILERVRVQLCQSNDPAFTISLMTLHRLCTDGELVRIRDWGLEK</sequence>
<proteinExistence type="predicted"/>
<dbReference type="EMBL" id="KL596619">
    <property type="protein sequence ID" value="KER34167.1"/>
    <property type="molecule type" value="Genomic_DNA"/>
</dbReference>
<dbReference type="RefSeq" id="XP_009161958.1">
    <property type="nucleotide sequence ID" value="XM_009163694.1"/>
</dbReference>
<organism evidence="1 2">
    <name type="scientific">Opisthorchis viverrini</name>
    <name type="common">Southeast Asian liver fluke</name>
    <dbReference type="NCBI Taxonomy" id="6198"/>
    <lineage>
        <taxon>Eukaryota</taxon>
        <taxon>Metazoa</taxon>
        <taxon>Spiralia</taxon>
        <taxon>Lophotrochozoa</taxon>
        <taxon>Platyhelminthes</taxon>
        <taxon>Trematoda</taxon>
        <taxon>Digenea</taxon>
        <taxon>Opisthorchiida</taxon>
        <taxon>Opisthorchiata</taxon>
        <taxon>Opisthorchiidae</taxon>
        <taxon>Opisthorchis</taxon>
    </lineage>
</organism>
<evidence type="ECO:0000313" key="2">
    <source>
        <dbReference type="Proteomes" id="UP000054324"/>
    </source>
</evidence>
<reference evidence="1 2" key="1">
    <citation type="submission" date="2013-11" db="EMBL/GenBank/DDBJ databases">
        <title>Opisthorchis viverrini - life in the bile duct.</title>
        <authorList>
            <person name="Young N.D."/>
            <person name="Nagarajan N."/>
            <person name="Lin S.J."/>
            <person name="Korhonen P.K."/>
            <person name="Jex A.R."/>
            <person name="Hall R.S."/>
            <person name="Safavi-Hemami H."/>
            <person name="Kaewkong W."/>
            <person name="Bertrand D."/>
            <person name="Gao S."/>
            <person name="Seet Q."/>
            <person name="Wongkham S."/>
            <person name="Teh B.T."/>
            <person name="Wongkham C."/>
            <person name="Intapan P.M."/>
            <person name="Maleewong W."/>
            <person name="Yang X."/>
            <person name="Hu M."/>
            <person name="Wang Z."/>
            <person name="Hofmann A."/>
            <person name="Sternberg P.W."/>
            <person name="Tan P."/>
            <person name="Wang J."/>
            <person name="Gasser R.B."/>
        </authorList>
    </citation>
    <scope>NUCLEOTIDE SEQUENCE [LARGE SCALE GENOMIC DNA]</scope>
</reference>
<name>A0A075A749_OPIVI</name>
<keyword evidence="2" id="KW-1185">Reference proteome</keyword>
<dbReference type="GeneID" id="20314225"/>
<protein>
    <submittedName>
        <fullName evidence="1">Uncharacterized protein</fullName>
    </submittedName>
</protein>
<evidence type="ECO:0000313" key="1">
    <source>
        <dbReference type="EMBL" id="KER34167.1"/>
    </source>
</evidence>
<gene>
    <name evidence="1" type="ORF">T265_00037</name>
</gene>
<dbReference type="Proteomes" id="UP000054324">
    <property type="component" value="Unassembled WGS sequence"/>
</dbReference>
<dbReference type="AlphaFoldDB" id="A0A075A749"/>
<dbReference type="KEGG" id="ovi:T265_00037"/>
<dbReference type="CTD" id="20314225"/>